<dbReference type="Proteomes" id="UP000824229">
    <property type="component" value="Unassembled WGS sequence"/>
</dbReference>
<dbReference type="GO" id="GO:0003677">
    <property type="term" value="F:DNA binding"/>
    <property type="evidence" value="ECO:0007669"/>
    <property type="project" value="UniProtKB-KW"/>
</dbReference>
<dbReference type="EMBL" id="JAHLFQ010000219">
    <property type="protein sequence ID" value="MBU3804963.1"/>
    <property type="molecule type" value="Genomic_DNA"/>
</dbReference>
<dbReference type="InterPro" id="IPR050118">
    <property type="entry name" value="Pur/Pyrimidine_PRTase"/>
</dbReference>
<protein>
    <submittedName>
        <fullName evidence="8">Pur operon repressor</fullName>
    </submittedName>
</protein>
<dbReference type="InterPro" id="IPR036388">
    <property type="entry name" value="WH-like_DNA-bd_sf"/>
</dbReference>
<gene>
    <name evidence="8" type="primary">purR</name>
    <name evidence="8" type="ORF">H9872_09445</name>
</gene>
<dbReference type="GO" id="GO:0045982">
    <property type="term" value="P:negative regulation of purine nucleobase metabolic process"/>
    <property type="evidence" value="ECO:0007669"/>
    <property type="project" value="InterPro"/>
</dbReference>
<dbReference type="Gene3D" id="3.40.50.2020">
    <property type="match status" value="1"/>
</dbReference>
<evidence type="ECO:0000259" key="6">
    <source>
        <dbReference type="Pfam" id="PF00156"/>
    </source>
</evidence>
<dbReference type="Gene3D" id="1.10.10.10">
    <property type="entry name" value="Winged helix-like DNA-binding domain superfamily/Winged helix DNA-binding domain"/>
    <property type="match status" value="1"/>
</dbReference>
<keyword evidence="4" id="KW-0804">Transcription</keyword>
<keyword evidence="2" id="KW-0805">Transcription regulation</keyword>
<accession>A0A9E2NP08</accession>
<dbReference type="SUPFAM" id="SSF46785">
    <property type="entry name" value="Winged helix' DNA-binding domain"/>
    <property type="match status" value="1"/>
</dbReference>
<reference evidence="8" key="1">
    <citation type="journal article" date="2021" name="PeerJ">
        <title>Extensive microbial diversity within the chicken gut microbiome revealed by metagenomics and culture.</title>
        <authorList>
            <person name="Gilroy R."/>
            <person name="Ravi A."/>
            <person name="Getino M."/>
            <person name="Pursley I."/>
            <person name="Horton D.L."/>
            <person name="Alikhan N.F."/>
            <person name="Baker D."/>
            <person name="Gharbi K."/>
            <person name="Hall N."/>
            <person name="Watson M."/>
            <person name="Adriaenssens E.M."/>
            <person name="Foster-Nyarko E."/>
            <person name="Jarju S."/>
            <person name="Secka A."/>
            <person name="Antonio M."/>
            <person name="Oren A."/>
            <person name="Chaudhuri R.R."/>
            <person name="La Ragione R."/>
            <person name="Hildebrand F."/>
            <person name="Pallen M.J."/>
        </authorList>
    </citation>
    <scope>NUCLEOTIDE SEQUENCE</scope>
    <source>
        <strain evidence="8">B5-657</strain>
    </source>
</reference>
<dbReference type="InterPro" id="IPR015265">
    <property type="entry name" value="PuR_N"/>
</dbReference>
<evidence type="ECO:0000313" key="9">
    <source>
        <dbReference type="Proteomes" id="UP000824229"/>
    </source>
</evidence>
<dbReference type="InterPro" id="IPR000836">
    <property type="entry name" value="PRTase_dom"/>
</dbReference>
<feature type="domain" description="Phosphoribosyltransferase" evidence="6">
    <location>
        <begin position="109"/>
        <end position="253"/>
    </location>
</feature>
<comment type="caution">
    <text evidence="8">The sequence shown here is derived from an EMBL/GenBank/DDBJ whole genome shotgun (WGS) entry which is preliminary data.</text>
</comment>
<dbReference type="PANTHER" id="PTHR43864:SF2">
    <property type="entry name" value="PUR OPERON REPRESSOR"/>
    <property type="match status" value="1"/>
</dbReference>
<evidence type="ECO:0000256" key="2">
    <source>
        <dbReference type="ARBA" id="ARBA00023015"/>
    </source>
</evidence>
<sequence>MKKVQKHDRISVITNILTDNPNKIYTLTYFCNLFNCAKSTISEDLDMVKEIFNNYELGTIETVSGAAGGVYYNPLMTDAQIKSFTKELSELINTSDRIIPGGYIYMNDLLYSPQISKNIGRALASLFKGTDVDYIITIETKGIPIALMTAMALNKPMVVVRNQTKLTDGTAIHLNYITGSNHRINTMCLSTRAIKKGSKVLFIDDFMKAGGTAKGIIELMQEFEAQLVGIGVLMATKVPETKVVEDFKTLLWLDAVDENNKVVDIYNNQ</sequence>
<dbReference type="Pfam" id="PF00156">
    <property type="entry name" value="Pribosyltran"/>
    <property type="match status" value="1"/>
</dbReference>
<comment type="subunit">
    <text evidence="1">Homodimer.</text>
</comment>
<dbReference type="Pfam" id="PF09182">
    <property type="entry name" value="PuR_N"/>
    <property type="match status" value="1"/>
</dbReference>
<dbReference type="AlphaFoldDB" id="A0A9E2NP08"/>
<proteinExistence type="inferred from homology"/>
<dbReference type="GO" id="GO:0045892">
    <property type="term" value="P:negative regulation of DNA-templated transcription"/>
    <property type="evidence" value="ECO:0007669"/>
    <property type="project" value="InterPro"/>
</dbReference>
<comment type="similarity">
    <text evidence="5">Belongs to the purine/pyrimidine phosphoribosyltransferase family. PurR subfamily.</text>
</comment>
<name>A0A9E2NP08_9FIRM</name>
<dbReference type="InterPro" id="IPR036390">
    <property type="entry name" value="WH_DNA-bd_sf"/>
</dbReference>
<dbReference type="PANTHER" id="PTHR43864">
    <property type="entry name" value="HYPOXANTHINE/GUANINE PHOSPHORIBOSYLTRANSFERASE"/>
    <property type="match status" value="1"/>
</dbReference>
<evidence type="ECO:0000259" key="7">
    <source>
        <dbReference type="Pfam" id="PF09182"/>
    </source>
</evidence>
<feature type="domain" description="Bacterial purine repressor N-terminal" evidence="7">
    <location>
        <begin position="5"/>
        <end position="74"/>
    </location>
</feature>
<keyword evidence="3" id="KW-0238">DNA-binding</keyword>
<organism evidence="8 9">
    <name type="scientific">Candidatus Cellulosilyticum pullistercoris</name>
    <dbReference type="NCBI Taxonomy" id="2838521"/>
    <lineage>
        <taxon>Bacteria</taxon>
        <taxon>Bacillati</taxon>
        <taxon>Bacillota</taxon>
        <taxon>Clostridia</taxon>
        <taxon>Lachnospirales</taxon>
        <taxon>Cellulosilyticaceae</taxon>
        <taxon>Cellulosilyticum</taxon>
    </lineage>
</organism>
<reference evidence="8" key="2">
    <citation type="submission" date="2021-04" db="EMBL/GenBank/DDBJ databases">
        <authorList>
            <person name="Gilroy R."/>
        </authorList>
    </citation>
    <scope>NUCLEOTIDE SEQUENCE</scope>
    <source>
        <strain evidence="8">B5-657</strain>
    </source>
</reference>
<dbReference type="SUPFAM" id="SSF53271">
    <property type="entry name" value="PRTase-like"/>
    <property type="match status" value="1"/>
</dbReference>
<dbReference type="CDD" id="cd06223">
    <property type="entry name" value="PRTases_typeI"/>
    <property type="match status" value="1"/>
</dbReference>
<dbReference type="InterPro" id="IPR029057">
    <property type="entry name" value="PRTase-like"/>
</dbReference>
<evidence type="ECO:0000313" key="8">
    <source>
        <dbReference type="EMBL" id="MBU3804963.1"/>
    </source>
</evidence>
<dbReference type="InterPro" id="IPR010078">
    <property type="entry name" value="PurR_Bsub"/>
</dbReference>
<evidence type="ECO:0000256" key="4">
    <source>
        <dbReference type="ARBA" id="ARBA00023163"/>
    </source>
</evidence>
<evidence type="ECO:0000256" key="3">
    <source>
        <dbReference type="ARBA" id="ARBA00023125"/>
    </source>
</evidence>
<evidence type="ECO:0000256" key="5">
    <source>
        <dbReference type="ARBA" id="ARBA00049656"/>
    </source>
</evidence>
<dbReference type="NCBIfam" id="TIGR01743">
    <property type="entry name" value="purR_Bsub"/>
    <property type="match status" value="1"/>
</dbReference>
<evidence type="ECO:0000256" key="1">
    <source>
        <dbReference type="ARBA" id="ARBA00011738"/>
    </source>
</evidence>